<dbReference type="EMBL" id="BDCO01000002">
    <property type="protein sequence ID" value="GAT31809.1"/>
    <property type="molecule type" value="Genomic_DNA"/>
</dbReference>
<feature type="signal peptide" evidence="1">
    <location>
        <begin position="1"/>
        <end position="25"/>
    </location>
</feature>
<evidence type="ECO:0000256" key="1">
    <source>
        <dbReference type="SAM" id="SignalP"/>
    </source>
</evidence>
<keyword evidence="1" id="KW-0732">Signal</keyword>
<reference evidence="3" key="1">
    <citation type="journal article" date="2017" name="Genome Announc.">
        <title>Draft Genome Sequence of Terrimicrobium sacchariphilum NM-5T, a Facultative Anaerobic Soil Bacterium of the Class Spartobacteria.</title>
        <authorList>
            <person name="Qiu Y.L."/>
            <person name="Tourlousse D.M."/>
            <person name="Matsuura N."/>
            <person name="Ohashi A."/>
            <person name="Sekiguchi Y."/>
        </authorList>
    </citation>
    <scope>NUCLEOTIDE SEQUENCE [LARGE SCALE GENOMIC DNA]</scope>
    <source>
        <strain evidence="3">NM-5</strain>
    </source>
</reference>
<dbReference type="STRING" id="690879.TSACC_2203"/>
<evidence type="ECO:0000313" key="3">
    <source>
        <dbReference type="Proteomes" id="UP000076023"/>
    </source>
</evidence>
<keyword evidence="3" id="KW-1185">Reference proteome</keyword>
<dbReference type="Proteomes" id="UP000076023">
    <property type="component" value="Unassembled WGS sequence"/>
</dbReference>
<feature type="chain" id="PRO_5007524498" evidence="1">
    <location>
        <begin position="26"/>
        <end position="277"/>
    </location>
</feature>
<sequence>MLKMKSLRALAALTVGTMTVGSAFAGTTTAPAQKEVAVVEEEKPAFTGWLSFDLNSHFISYGSDVWGGGTSWGRGVFNPSGEISWASPIKGLSVVAGTWWDVNNNAPSTIGGYLQEVDVWAGLSYGYKDFSVTVLYQAWNYGGETEQILDVALKYANNNFLNPSIVFHNRVDPGAAEGGGGHNGTFFVPNISYNFKIWKFTITPSAALGLCTEDYHGGGGGYAYTALGLNGSVPIPYLPGDWELHGGITYYNTNDVVIPNNVANNFVTGNIGIKLSF</sequence>
<organism evidence="2 3">
    <name type="scientific">Terrimicrobium sacchariphilum</name>
    <dbReference type="NCBI Taxonomy" id="690879"/>
    <lineage>
        <taxon>Bacteria</taxon>
        <taxon>Pseudomonadati</taxon>
        <taxon>Verrucomicrobiota</taxon>
        <taxon>Terrimicrobiia</taxon>
        <taxon>Terrimicrobiales</taxon>
        <taxon>Terrimicrobiaceae</taxon>
        <taxon>Terrimicrobium</taxon>
    </lineage>
</organism>
<comment type="caution">
    <text evidence="2">The sequence shown here is derived from an EMBL/GenBank/DDBJ whole genome shotgun (WGS) entry which is preliminary data.</text>
</comment>
<proteinExistence type="predicted"/>
<gene>
    <name evidence="2" type="ORF">TSACC_2203</name>
</gene>
<accession>A0A146G1R6</accession>
<dbReference type="InParanoid" id="A0A146G1R6"/>
<protein>
    <submittedName>
        <fullName evidence="2">Uncharacterized protein</fullName>
    </submittedName>
</protein>
<dbReference type="AlphaFoldDB" id="A0A146G1R6"/>
<evidence type="ECO:0000313" key="2">
    <source>
        <dbReference type="EMBL" id="GAT31809.1"/>
    </source>
</evidence>
<name>A0A146G1R6_TERSA</name>